<keyword evidence="3" id="KW-1185">Reference proteome</keyword>
<dbReference type="EMBL" id="AUYB01000118">
    <property type="protein sequence ID" value="KZN34406.1"/>
    <property type="molecule type" value="Genomic_DNA"/>
</dbReference>
<evidence type="ECO:0000313" key="2">
    <source>
        <dbReference type="EMBL" id="KZN34406.1"/>
    </source>
</evidence>
<accession>A0A166VY74</accession>
<reference evidence="2 3" key="1">
    <citation type="submission" date="2013-07" db="EMBL/GenBank/DDBJ databases">
        <title>Comparative Genomic and Metabolomic Analysis of Twelve Strains of Pseudoalteromonas luteoviolacea.</title>
        <authorList>
            <person name="Vynne N.G."/>
            <person name="Mansson M."/>
            <person name="Gram L."/>
        </authorList>
    </citation>
    <scope>NUCLEOTIDE SEQUENCE [LARGE SCALE GENOMIC DNA]</scope>
    <source>
        <strain evidence="2 3">DSM 6061</strain>
    </source>
</reference>
<feature type="signal peptide" evidence="1">
    <location>
        <begin position="1"/>
        <end position="18"/>
    </location>
</feature>
<comment type="caution">
    <text evidence="2">The sequence shown here is derived from an EMBL/GenBank/DDBJ whole genome shotgun (WGS) entry which is preliminary data.</text>
</comment>
<dbReference type="Proteomes" id="UP000076643">
    <property type="component" value="Unassembled WGS sequence"/>
</dbReference>
<proteinExistence type="predicted"/>
<dbReference type="RefSeq" id="WP_063365627.1">
    <property type="nucleotide sequence ID" value="NZ_AQHB01000049.1"/>
</dbReference>
<evidence type="ECO:0000256" key="1">
    <source>
        <dbReference type="SAM" id="SignalP"/>
    </source>
</evidence>
<gene>
    <name evidence="2" type="ORF">N475_19195</name>
</gene>
<feature type="chain" id="PRO_5007881473" description="TonB C-terminal domain-containing protein" evidence="1">
    <location>
        <begin position="19"/>
        <end position="101"/>
    </location>
</feature>
<evidence type="ECO:0000313" key="3">
    <source>
        <dbReference type="Proteomes" id="UP000076643"/>
    </source>
</evidence>
<dbReference type="PATRIC" id="fig|1365250.3.peg.3532"/>
<protein>
    <recommendedName>
        <fullName evidence="4">TonB C-terminal domain-containing protein</fullName>
    </recommendedName>
</protein>
<dbReference type="AlphaFoldDB" id="A0A166VY74"/>
<name>A0A166VY74_9GAMM</name>
<keyword evidence="1" id="KW-0732">Signal</keyword>
<evidence type="ECO:0008006" key="4">
    <source>
        <dbReference type="Google" id="ProtNLM"/>
    </source>
</evidence>
<sequence length="101" mass="11431">MKYAIILAFFTIAFTSSAQQVQTERVFTNAGYPYKNLIMKAERIELIYSEDEDKTNCRVKVYKSGKLHESAPMEVSSKAFSSDPVQSCLARQNAKQILSLL</sequence>
<organism evidence="2 3">
    <name type="scientific">Pseudoalteromonas luteoviolacea DSM 6061</name>
    <dbReference type="NCBI Taxonomy" id="1365250"/>
    <lineage>
        <taxon>Bacteria</taxon>
        <taxon>Pseudomonadati</taxon>
        <taxon>Pseudomonadota</taxon>
        <taxon>Gammaproteobacteria</taxon>
        <taxon>Alteromonadales</taxon>
        <taxon>Pseudoalteromonadaceae</taxon>
        <taxon>Pseudoalteromonas</taxon>
    </lineage>
</organism>